<evidence type="ECO:0000256" key="1">
    <source>
        <dbReference type="SAM" id="MobiDB-lite"/>
    </source>
</evidence>
<feature type="region of interest" description="Disordered" evidence="1">
    <location>
        <begin position="23"/>
        <end position="43"/>
    </location>
</feature>
<dbReference type="HOGENOM" id="CLU_2486916_0_0_1"/>
<evidence type="ECO:0000313" key="2">
    <source>
        <dbReference type="EnsemblPlants" id="ORUFI10G07310.4"/>
    </source>
</evidence>
<dbReference type="Proteomes" id="UP000008022">
    <property type="component" value="Unassembled WGS sequence"/>
</dbReference>
<proteinExistence type="predicted"/>
<dbReference type="Gramene" id="ORUFI10G07310.4">
    <property type="protein sequence ID" value="ORUFI10G07310.4"/>
    <property type="gene ID" value="ORUFI10G07310"/>
</dbReference>
<protein>
    <submittedName>
        <fullName evidence="2">Uncharacterized protein</fullName>
    </submittedName>
</protein>
<dbReference type="EnsemblPlants" id="ORUFI10G07310.4">
    <property type="protein sequence ID" value="ORUFI10G07310.4"/>
    <property type="gene ID" value="ORUFI10G07310"/>
</dbReference>
<keyword evidence="3" id="KW-1185">Reference proteome</keyword>
<name>A0A0E0QXZ1_ORYRU</name>
<sequence>MFLLAVSTPLQVSVTSHPLCCQGPKALPPNRSHSPAPPPQPEPANGLSFFLLLFLESTASGLPIDGCASRWYPLSPSRKPFHLQRQRMKAVRSK</sequence>
<reference evidence="2" key="2">
    <citation type="submission" date="2015-06" db="UniProtKB">
        <authorList>
            <consortium name="EnsemblPlants"/>
        </authorList>
    </citation>
    <scope>IDENTIFICATION</scope>
</reference>
<organism evidence="2 3">
    <name type="scientific">Oryza rufipogon</name>
    <name type="common">Brownbeard rice</name>
    <name type="synonym">Asian wild rice</name>
    <dbReference type="NCBI Taxonomy" id="4529"/>
    <lineage>
        <taxon>Eukaryota</taxon>
        <taxon>Viridiplantae</taxon>
        <taxon>Streptophyta</taxon>
        <taxon>Embryophyta</taxon>
        <taxon>Tracheophyta</taxon>
        <taxon>Spermatophyta</taxon>
        <taxon>Magnoliopsida</taxon>
        <taxon>Liliopsida</taxon>
        <taxon>Poales</taxon>
        <taxon>Poaceae</taxon>
        <taxon>BOP clade</taxon>
        <taxon>Oryzoideae</taxon>
        <taxon>Oryzeae</taxon>
        <taxon>Oryzinae</taxon>
        <taxon>Oryza</taxon>
    </lineage>
</organism>
<reference evidence="3" key="1">
    <citation type="submission" date="2013-06" db="EMBL/GenBank/DDBJ databases">
        <authorList>
            <person name="Zhao Q."/>
        </authorList>
    </citation>
    <scope>NUCLEOTIDE SEQUENCE</scope>
    <source>
        <strain evidence="3">cv. W1943</strain>
    </source>
</reference>
<dbReference type="AlphaFoldDB" id="A0A0E0QXZ1"/>
<evidence type="ECO:0000313" key="3">
    <source>
        <dbReference type="Proteomes" id="UP000008022"/>
    </source>
</evidence>
<accession>A0A0E0QXZ1</accession>